<proteinExistence type="predicted"/>
<keyword evidence="1" id="KW-1133">Transmembrane helix</keyword>
<evidence type="ECO:0000313" key="3">
    <source>
        <dbReference type="Proteomes" id="UP000234331"/>
    </source>
</evidence>
<evidence type="ECO:0000313" key="2">
    <source>
        <dbReference type="EMBL" id="SNQ48965.1"/>
    </source>
</evidence>
<keyword evidence="3" id="KW-1185">Reference proteome</keyword>
<organism evidence="2 3">
    <name type="scientific">Frankia canadensis</name>
    <dbReference type="NCBI Taxonomy" id="1836972"/>
    <lineage>
        <taxon>Bacteria</taxon>
        <taxon>Bacillati</taxon>
        <taxon>Actinomycetota</taxon>
        <taxon>Actinomycetes</taxon>
        <taxon>Frankiales</taxon>
        <taxon>Frankiaceae</taxon>
        <taxon>Frankia</taxon>
    </lineage>
</organism>
<gene>
    <name evidence="2" type="ORF">FRACA_2950007</name>
</gene>
<keyword evidence="1" id="KW-0812">Transmembrane</keyword>
<keyword evidence="1" id="KW-0472">Membrane</keyword>
<feature type="transmembrane region" description="Helical" evidence="1">
    <location>
        <begin position="21"/>
        <end position="39"/>
    </location>
</feature>
<accession>A0A2I2KTI2</accession>
<dbReference type="AlphaFoldDB" id="A0A2I2KTI2"/>
<reference evidence="2 3" key="1">
    <citation type="submission" date="2017-06" db="EMBL/GenBank/DDBJ databases">
        <authorList>
            <person name="Kim H.J."/>
            <person name="Triplett B.A."/>
        </authorList>
    </citation>
    <scope>NUCLEOTIDE SEQUENCE [LARGE SCALE GENOMIC DNA]</scope>
    <source>
        <strain evidence="2">FRACA_ARgP5</strain>
    </source>
</reference>
<name>A0A2I2KTI2_9ACTN</name>
<feature type="transmembrane region" description="Helical" evidence="1">
    <location>
        <begin position="45"/>
        <end position="71"/>
    </location>
</feature>
<evidence type="ECO:0000256" key="1">
    <source>
        <dbReference type="SAM" id="Phobius"/>
    </source>
</evidence>
<protein>
    <submittedName>
        <fullName evidence="2">Uncharacterized protein</fullName>
    </submittedName>
</protein>
<dbReference type="Proteomes" id="UP000234331">
    <property type="component" value="Unassembled WGS sequence"/>
</dbReference>
<dbReference type="EMBL" id="FZMO01000218">
    <property type="protein sequence ID" value="SNQ48965.1"/>
    <property type="molecule type" value="Genomic_DNA"/>
</dbReference>
<sequence>MKRTKNSSKNELLYRVRQVGSVMLVLTGIVVVAVVNSIFNYEDTFLWALGLFLIVAGCVAARGSGLLHFLLDLVRSA</sequence>